<proteinExistence type="inferred from homology"/>
<keyword evidence="3" id="KW-0479">Metal-binding</keyword>
<dbReference type="Pfam" id="PF00264">
    <property type="entry name" value="Tyrosinase"/>
    <property type="match status" value="1"/>
</dbReference>
<dbReference type="InterPro" id="IPR050316">
    <property type="entry name" value="Tyrosinase/Hemocyanin"/>
</dbReference>
<dbReference type="PROSITE" id="PS00497">
    <property type="entry name" value="TYROSINASE_1"/>
    <property type="match status" value="1"/>
</dbReference>
<dbReference type="Gene3D" id="1.10.1280.10">
    <property type="entry name" value="Di-copper center containing domain from catechol oxidase"/>
    <property type="match status" value="1"/>
</dbReference>
<dbReference type="VEuPathDB" id="FungiDB:P170DRAFT_513725"/>
<dbReference type="InterPro" id="IPR008922">
    <property type="entry name" value="Di-copper_centre_dom_sf"/>
</dbReference>
<dbReference type="RefSeq" id="XP_024699863.1">
    <property type="nucleotide sequence ID" value="XM_024855142.1"/>
</dbReference>
<evidence type="ECO:0000313" key="10">
    <source>
        <dbReference type="EMBL" id="PLB44561.1"/>
    </source>
</evidence>
<comment type="catalytic activity">
    <reaction evidence="7">
        <text>L-tyrosine + O2 = L-dopaquinone + H2O</text>
        <dbReference type="Rhea" id="RHEA:18117"/>
        <dbReference type="ChEBI" id="CHEBI:15377"/>
        <dbReference type="ChEBI" id="CHEBI:15379"/>
        <dbReference type="ChEBI" id="CHEBI:57924"/>
        <dbReference type="ChEBI" id="CHEBI:58315"/>
        <dbReference type="EC" id="1.14.18.1"/>
    </reaction>
</comment>
<dbReference type="PANTHER" id="PTHR11474:SF76">
    <property type="entry name" value="SHKT DOMAIN-CONTAINING PROTEIN"/>
    <property type="match status" value="1"/>
</dbReference>
<dbReference type="STRING" id="1392250.A0A2I2FVC4"/>
<dbReference type="GO" id="GO:0046872">
    <property type="term" value="F:metal ion binding"/>
    <property type="evidence" value="ECO:0007669"/>
    <property type="project" value="UniProtKB-KW"/>
</dbReference>
<evidence type="ECO:0000259" key="8">
    <source>
        <dbReference type="PROSITE" id="PS00497"/>
    </source>
</evidence>
<feature type="domain" description="Tyrosinase copper-binding" evidence="9">
    <location>
        <begin position="309"/>
        <end position="320"/>
    </location>
</feature>
<evidence type="ECO:0000256" key="3">
    <source>
        <dbReference type="ARBA" id="ARBA00022723"/>
    </source>
</evidence>
<dbReference type="AlphaFoldDB" id="A0A2I2FVC4"/>
<accession>A0A2I2FVC4</accession>
<evidence type="ECO:0000256" key="5">
    <source>
        <dbReference type="ARBA" id="ARBA00023101"/>
    </source>
</evidence>
<dbReference type="InterPro" id="IPR002227">
    <property type="entry name" value="Tyrosinase_Cu-bd"/>
</dbReference>
<dbReference type="SUPFAM" id="SSF48056">
    <property type="entry name" value="Di-copper centre-containing domain"/>
    <property type="match status" value="1"/>
</dbReference>
<dbReference type="GeneID" id="36562848"/>
<comment type="caution">
    <text evidence="10">The sequence shown here is derived from an EMBL/GenBank/DDBJ whole genome shotgun (WGS) entry which is preliminary data.</text>
</comment>
<keyword evidence="5" id="KW-0470">Melanin biosynthesis</keyword>
<dbReference type="PRINTS" id="PR00092">
    <property type="entry name" value="TYROSINASE"/>
</dbReference>
<evidence type="ECO:0000256" key="4">
    <source>
        <dbReference type="ARBA" id="ARBA00023008"/>
    </source>
</evidence>
<evidence type="ECO:0000259" key="9">
    <source>
        <dbReference type="PROSITE" id="PS00498"/>
    </source>
</evidence>
<dbReference type="GO" id="GO:0004503">
    <property type="term" value="F:tyrosinase activity"/>
    <property type="evidence" value="ECO:0007669"/>
    <property type="project" value="UniProtKB-EC"/>
</dbReference>
<keyword evidence="4" id="KW-0186">Copper</keyword>
<dbReference type="PANTHER" id="PTHR11474">
    <property type="entry name" value="TYROSINASE FAMILY MEMBER"/>
    <property type="match status" value="1"/>
</dbReference>
<protein>
    <recommendedName>
        <fullName evidence="2">tyrosinase</fullName>
        <ecNumber evidence="2">1.14.18.1</ecNumber>
    </recommendedName>
</protein>
<dbReference type="PROSITE" id="PS00498">
    <property type="entry name" value="TYROSINASE_2"/>
    <property type="match status" value="1"/>
</dbReference>
<reference evidence="10 11" key="1">
    <citation type="submission" date="2016-12" db="EMBL/GenBank/DDBJ databases">
        <title>The genomes of Aspergillus section Nigri reveals drivers in fungal speciation.</title>
        <authorList>
            <consortium name="DOE Joint Genome Institute"/>
            <person name="Vesth T.C."/>
            <person name="Nybo J."/>
            <person name="Theobald S."/>
            <person name="Brandl J."/>
            <person name="Frisvad J.C."/>
            <person name="Nielsen K.F."/>
            <person name="Lyhne E.K."/>
            <person name="Kogle M.E."/>
            <person name="Kuo A."/>
            <person name="Riley R."/>
            <person name="Clum A."/>
            <person name="Nolan M."/>
            <person name="Lipzen A."/>
            <person name="Salamov A."/>
            <person name="Henrissat B."/>
            <person name="Wiebenga A."/>
            <person name="De Vries R.P."/>
            <person name="Grigoriev I.V."/>
            <person name="Mortensen U.H."/>
            <person name="Andersen M.R."/>
            <person name="Baker S.E."/>
        </authorList>
    </citation>
    <scope>NUCLEOTIDE SEQUENCE [LARGE SCALE GENOMIC DNA]</scope>
    <source>
        <strain evidence="10 11">IBT 23096</strain>
    </source>
</reference>
<dbReference type="Proteomes" id="UP000234275">
    <property type="component" value="Unassembled WGS sequence"/>
</dbReference>
<dbReference type="EMBL" id="MSFO01000009">
    <property type="protein sequence ID" value="PLB44561.1"/>
    <property type="molecule type" value="Genomic_DNA"/>
</dbReference>
<dbReference type="GO" id="GO:0042438">
    <property type="term" value="P:melanin biosynthetic process"/>
    <property type="evidence" value="ECO:0007669"/>
    <property type="project" value="UniProtKB-KW"/>
</dbReference>
<evidence type="ECO:0000256" key="7">
    <source>
        <dbReference type="ARBA" id="ARBA00048881"/>
    </source>
</evidence>
<name>A0A2I2FVC4_9EURO</name>
<evidence type="ECO:0000256" key="6">
    <source>
        <dbReference type="ARBA" id="ARBA00048233"/>
    </source>
</evidence>
<dbReference type="EC" id="1.14.18.1" evidence="2"/>
<organism evidence="10 11">
    <name type="scientific">Aspergillus steynii IBT 23096</name>
    <dbReference type="NCBI Taxonomy" id="1392250"/>
    <lineage>
        <taxon>Eukaryota</taxon>
        <taxon>Fungi</taxon>
        <taxon>Dikarya</taxon>
        <taxon>Ascomycota</taxon>
        <taxon>Pezizomycotina</taxon>
        <taxon>Eurotiomycetes</taxon>
        <taxon>Eurotiomycetidae</taxon>
        <taxon>Eurotiales</taxon>
        <taxon>Aspergillaceae</taxon>
        <taxon>Aspergillus</taxon>
        <taxon>Aspergillus subgen. Circumdati</taxon>
    </lineage>
</organism>
<evidence type="ECO:0000256" key="2">
    <source>
        <dbReference type="ARBA" id="ARBA00011906"/>
    </source>
</evidence>
<evidence type="ECO:0000313" key="11">
    <source>
        <dbReference type="Proteomes" id="UP000234275"/>
    </source>
</evidence>
<sequence length="535" mass="59788">MSNARRSLADLQDDYNKGSREPLDKLVKAFVHIQSLKPDDPNSFQVIAGYHGEPFRDNTPPSSHEDGWWGGYCFHGCVLFPTWHRAYLLRLERALQTAPGCEDVMLPFWDECSITGDSTGANIIPEVLTWVKYPLDGKQIPNPLYSFKLQAKLDDDASDKNRYTKPEGYETVRYPLSGLVGTAEDQEETTAHNALYPDPDECTKYLNENVSNWLLKGPNKDTLAVLTQYKRCLQVPDYTTFSNTESAKHKMTTREKQKNPQYVVPLESPHNAIHLAVGGFYDPGDGNINDGEIPGANGDMGENNTASFDPIFYLHHCFVDYVFWQWQKRHEATKGFEINEKDPGAKVPPGGMVNLPAGTVLTMDSPLEPFVNPKSSAGNLYTSKDLVDIEALGYTYGPGSLDEVDVPSGPDVPNRLFAVSNINRADYEGSFVIRTYATTDHLESQDITVSVEVGREPILSRWNIENCANCQNHLDAVSFIPISQEMLDLLLGDDQQGDLTQKIRFHVAIQNHKRVFKVPHSELGAPGKPALEHLT</sequence>
<evidence type="ECO:0000256" key="1">
    <source>
        <dbReference type="ARBA" id="ARBA00009928"/>
    </source>
</evidence>
<dbReference type="OrthoDB" id="1658288at2759"/>
<keyword evidence="11" id="KW-1185">Reference proteome</keyword>
<comment type="catalytic activity">
    <reaction evidence="6">
        <text>2 L-dopa + O2 = 2 L-dopaquinone + 2 H2O</text>
        <dbReference type="Rhea" id="RHEA:34287"/>
        <dbReference type="ChEBI" id="CHEBI:15377"/>
        <dbReference type="ChEBI" id="CHEBI:15379"/>
        <dbReference type="ChEBI" id="CHEBI:57504"/>
        <dbReference type="ChEBI" id="CHEBI:57924"/>
        <dbReference type="EC" id="1.14.18.1"/>
    </reaction>
</comment>
<gene>
    <name evidence="10" type="ORF">P170DRAFT_513725</name>
</gene>
<comment type="similarity">
    <text evidence="1">Belongs to the tyrosinase family.</text>
</comment>
<feature type="domain" description="Tyrosinase copper-binding" evidence="8">
    <location>
        <begin position="75"/>
        <end position="92"/>
    </location>
</feature>